<feature type="signal peptide" evidence="1">
    <location>
        <begin position="1"/>
        <end position="23"/>
    </location>
</feature>
<gene>
    <name evidence="3" type="ORF">SAMN05660742_101182</name>
</gene>
<protein>
    <submittedName>
        <fullName evidence="3">S-layer homology domain-containing protein</fullName>
    </submittedName>
</protein>
<evidence type="ECO:0000256" key="1">
    <source>
        <dbReference type="SAM" id="SignalP"/>
    </source>
</evidence>
<reference evidence="3 4" key="1">
    <citation type="submission" date="2016-10" db="EMBL/GenBank/DDBJ databases">
        <authorList>
            <person name="de Groot N.N."/>
        </authorList>
    </citation>
    <scope>NUCLEOTIDE SEQUENCE [LARGE SCALE GENOMIC DNA]</scope>
    <source>
        <strain evidence="3 4">DSM 2179</strain>
    </source>
</reference>
<proteinExistence type="predicted"/>
<dbReference type="Proteomes" id="UP000199662">
    <property type="component" value="Unassembled WGS sequence"/>
</dbReference>
<name>A0A1H6TTI8_9FIRM</name>
<sequence length="429" mass="46093">MKKTLITAITTALVVGAASTTFAAANPFSDVPSDHWSYDAVSQLAKDGVIDGYGDGTYRGDQKITRYEMAQMVAKAMAKSDVSAADKAMIDKLAAEYADELNNLGVRVSNLEKKSDNVKFTGLMRLDGKRYNNSPVHNDDTVGTGLLRLEVNAAVNDNWNVKARLDGQTSLNQDKALNGEDKVTLKRIYAEGPLFGADTKVGKFGAFDNESLTNGGLIIDTDLTGAEFIFGNALKTKVTYGRLDTEDIANIGYSTSAADYAAIQFGYTAGKVALGAGYTHLKDNASGNTTGFTNNYGDDKVGIWNVGFDYALSKDFTFGGEYASSDADAKDVGYNSDEEKAYSAQLTYKGAKSDVAGSYGLWAAYRSIGELATIAPTYDGAEAGLKGYELGVNYMLDKNIMTKVVYFDGSEITSDTDIKKVFGRLEFAF</sequence>
<keyword evidence="4" id="KW-1185">Reference proteome</keyword>
<dbReference type="PANTHER" id="PTHR43308">
    <property type="entry name" value="OUTER MEMBRANE PROTEIN ALPHA-RELATED"/>
    <property type="match status" value="1"/>
</dbReference>
<evidence type="ECO:0000313" key="3">
    <source>
        <dbReference type="EMBL" id="SEI83383.1"/>
    </source>
</evidence>
<dbReference type="InterPro" id="IPR051465">
    <property type="entry name" value="Cell_Envelope_Struct_Comp"/>
</dbReference>
<accession>A0A1H6TTI8</accession>
<dbReference type="PROSITE" id="PS51272">
    <property type="entry name" value="SLH"/>
    <property type="match status" value="1"/>
</dbReference>
<dbReference type="Gene3D" id="2.40.160.10">
    <property type="entry name" value="Porin"/>
    <property type="match status" value="1"/>
</dbReference>
<dbReference type="Pfam" id="PF00395">
    <property type="entry name" value="SLH"/>
    <property type="match status" value="1"/>
</dbReference>
<feature type="domain" description="SLH" evidence="2">
    <location>
        <begin position="24"/>
        <end position="87"/>
    </location>
</feature>
<dbReference type="STRING" id="84035.SAMN05660742_101182"/>
<feature type="chain" id="PRO_5011622435" evidence="1">
    <location>
        <begin position="24"/>
        <end position="429"/>
    </location>
</feature>
<dbReference type="PANTHER" id="PTHR43308:SF1">
    <property type="entry name" value="OUTER MEMBRANE PROTEIN ALPHA"/>
    <property type="match status" value="1"/>
</dbReference>
<dbReference type="RefSeq" id="WP_091828406.1">
    <property type="nucleotide sequence ID" value="NZ_FNZK01000001.1"/>
</dbReference>
<dbReference type="EMBL" id="FNZK01000001">
    <property type="protein sequence ID" value="SEI83383.1"/>
    <property type="molecule type" value="Genomic_DNA"/>
</dbReference>
<evidence type="ECO:0000259" key="2">
    <source>
        <dbReference type="PROSITE" id="PS51272"/>
    </source>
</evidence>
<organism evidence="3 4">
    <name type="scientific">Propionispira arboris</name>
    <dbReference type="NCBI Taxonomy" id="84035"/>
    <lineage>
        <taxon>Bacteria</taxon>
        <taxon>Bacillati</taxon>
        <taxon>Bacillota</taxon>
        <taxon>Negativicutes</taxon>
        <taxon>Selenomonadales</taxon>
        <taxon>Selenomonadaceae</taxon>
        <taxon>Propionispira</taxon>
    </lineage>
</organism>
<dbReference type="SUPFAM" id="SSF56935">
    <property type="entry name" value="Porins"/>
    <property type="match status" value="1"/>
</dbReference>
<dbReference type="InterPro" id="IPR001119">
    <property type="entry name" value="SLH_dom"/>
</dbReference>
<dbReference type="InterPro" id="IPR023614">
    <property type="entry name" value="Porin_dom_sf"/>
</dbReference>
<keyword evidence="1" id="KW-0732">Signal</keyword>
<evidence type="ECO:0000313" key="4">
    <source>
        <dbReference type="Proteomes" id="UP000199662"/>
    </source>
</evidence>
<dbReference type="AlphaFoldDB" id="A0A1H6TTI8"/>